<dbReference type="GO" id="GO:0009231">
    <property type="term" value="P:riboflavin biosynthetic process"/>
    <property type="evidence" value="ECO:0007669"/>
    <property type="project" value="UniProtKB-KW"/>
</dbReference>
<evidence type="ECO:0000313" key="7">
    <source>
        <dbReference type="Proteomes" id="UP000809440"/>
    </source>
</evidence>
<dbReference type="PANTHER" id="PTHR21327">
    <property type="entry name" value="GTP CYCLOHYDROLASE II-RELATED"/>
    <property type="match status" value="1"/>
</dbReference>
<evidence type="ECO:0000313" key="4">
    <source>
        <dbReference type="EMBL" id="MBM2415210.1"/>
    </source>
</evidence>
<evidence type="ECO:0000256" key="2">
    <source>
        <dbReference type="ARBA" id="ARBA00022619"/>
    </source>
</evidence>
<keyword evidence="4" id="KW-0378">Hydrolase</keyword>
<accession>A0A9Q2RZV4</accession>
<evidence type="ECO:0000313" key="6">
    <source>
        <dbReference type="Proteomes" id="UP000755667"/>
    </source>
</evidence>
<protein>
    <submittedName>
        <fullName evidence="4">GTP cyclohydrolase II RibA</fullName>
        <ecNumber evidence="4">3.5.4.25</ecNumber>
    </submittedName>
</protein>
<dbReference type="GO" id="GO:0008686">
    <property type="term" value="F:3,4-dihydroxy-2-butanone-4-phosphate synthase activity"/>
    <property type="evidence" value="ECO:0007669"/>
    <property type="project" value="TreeGrafter"/>
</dbReference>
<dbReference type="InterPro" id="IPR032677">
    <property type="entry name" value="GTP_cyclohydro_II"/>
</dbReference>
<comment type="caution">
    <text evidence="4">The sequence shown here is derived from an EMBL/GenBank/DDBJ whole genome shotgun (WGS) entry which is preliminary data.</text>
</comment>
<reference evidence="4 7" key="1">
    <citation type="submission" date="2021-01" db="EMBL/GenBank/DDBJ databases">
        <title>Diatom-associated Roseobacters Show Island Model of Population Structure.</title>
        <authorList>
            <person name="Qu L."/>
            <person name="Feng X."/>
            <person name="Chen Y."/>
            <person name="Li L."/>
            <person name="Wang X."/>
            <person name="Hu Z."/>
            <person name="Wang H."/>
            <person name="Luo H."/>
        </authorList>
    </citation>
    <scope>NUCLEOTIDE SEQUENCE</scope>
    <source>
        <strain evidence="5 7">CC28-63</strain>
        <strain evidence="4">CC28-69</strain>
    </source>
</reference>
<dbReference type="EMBL" id="JAFBXF010000033">
    <property type="protein sequence ID" value="MBM2419884.1"/>
    <property type="molecule type" value="Genomic_DNA"/>
</dbReference>
<dbReference type="Proteomes" id="UP000809440">
    <property type="component" value="Unassembled WGS sequence"/>
</dbReference>
<comment type="pathway">
    <text evidence="1">Cofactor biosynthesis; riboflavin biosynthesis.</text>
</comment>
<dbReference type="Gene3D" id="3.40.50.10990">
    <property type="entry name" value="GTP cyclohydrolase II"/>
    <property type="match status" value="1"/>
</dbReference>
<dbReference type="GO" id="GO:0005829">
    <property type="term" value="C:cytosol"/>
    <property type="evidence" value="ECO:0007669"/>
    <property type="project" value="TreeGrafter"/>
</dbReference>
<dbReference type="GO" id="GO:0003935">
    <property type="term" value="F:GTP cyclohydrolase II activity"/>
    <property type="evidence" value="ECO:0007669"/>
    <property type="project" value="UniProtKB-EC"/>
</dbReference>
<evidence type="ECO:0000313" key="5">
    <source>
        <dbReference type="EMBL" id="MBM2419884.1"/>
    </source>
</evidence>
<dbReference type="EMBL" id="JAFBXE010000033">
    <property type="protein sequence ID" value="MBM2415210.1"/>
    <property type="molecule type" value="Genomic_DNA"/>
</dbReference>
<dbReference type="Pfam" id="PF00925">
    <property type="entry name" value="GTP_cyclohydro2"/>
    <property type="match status" value="1"/>
</dbReference>
<evidence type="ECO:0000256" key="1">
    <source>
        <dbReference type="ARBA" id="ARBA00005104"/>
    </source>
</evidence>
<dbReference type="EC" id="3.5.4.25" evidence="4"/>
<evidence type="ECO:0000259" key="3">
    <source>
        <dbReference type="Pfam" id="PF00925"/>
    </source>
</evidence>
<dbReference type="InterPro" id="IPR036144">
    <property type="entry name" value="RibA-like_sf"/>
</dbReference>
<dbReference type="AlphaFoldDB" id="A0A9Q2RZV4"/>
<dbReference type="NCBIfam" id="NF001591">
    <property type="entry name" value="PRK00393.1"/>
    <property type="match status" value="1"/>
</dbReference>
<organism evidence="4 6">
    <name type="scientific">Marivita cryptomonadis</name>
    <dbReference type="NCBI Taxonomy" id="505252"/>
    <lineage>
        <taxon>Bacteria</taxon>
        <taxon>Pseudomonadati</taxon>
        <taxon>Pseudomonadota</taxon>
        <taxon>Alphaproteobacteria</taxon>
        <taxon>Rhodobacterales</taxon>
        <taxon>Roseobacteraceae</taxon>
        <taxon>Marivita</taxon>
    </lineage>
</organism>
<gene>
    <name evidence="4" type="primary">ribA</name>
    <name evidence="4" type="ORF">JQX41_23145</name>
    <name evidence="5" type="ORF">JQX48_23180</name>
</gene>
<feature type="domain" description="GTP cyclohydrolase II" evidence="3">
    <location>
        <begin position="9"/>
        <end position="161"/>
    </location>
</feature>
<dbReference type="PANTHER" id="PTHR21327:SF38">
    <property type="entry name" value="3,4-DIHYDROXY-2-BUTANONE 4-PHOSPHATE SYNTHASE"/>
    <property type="match status" value="1"/>
</dbReference>
<dbReference type="Proteomes" id="UP000755667">
    <property type="component" value="Unassembled WGS sequence"/>
</dbReference>
<keyword evidence="7" id="KW-1185">Reference proteome</keyword>
<keyword evidence="2" id="KW-0686">Riboflavin biosynthesis</keyword>
<sequence length="189" mass="20953">MLSSSIELTTEHGALLVQHFWCQDGECLIASNPKVETSPPFVRIHSSCVFSESLGSMDCDCSLQLSRALEKICKEGGYVLYRFEEGRGTGLKNKIEAIRVQQRDGVDTRTAFEALGFQPDPRTYSVAIKALEAIGIGQEVLLNTNNPNKIAALDKAGFVVKRVNLGIERDRRVQAYFDQKKACLGHMDD</sequence>
<proteinExistence type="predicted"/>
<name>A0A9Q2RZV4_9RHOB</name>
<dbReference type="SUPFAM" id="SSF142695">
    <property type="entry name" value="RibA-like"/>
    <property type="match status" value="1"/>
</dbReference>